<accession>A0ABW9U9Z9</accession>
<proteinExistence type="predicted"/>
<comment type="caution">
    <text evidence="1">The sequence shown here is derived from an EMBL/GenBank/DDBJ whole genome shotgun (WGS) entry which is preliminary data.</text>
</comment>
<dbReference type="EMBL" id="WSEM01000015">
    <property type="protein sequence ID" value="MVQ36029.1"/>
    <property type="molecule type" value="Genomic_DNA"/>
</dbReference>
<name>A0ABW9U9Z9_9BACL</name>
<evidence type="ECO:0000313" key="2">
    <source>
        <dbReference type="Proteomes" id="UP000467637"/>
    </source>
</evidence>
<dbReference type="InterPro" id="IPR024479">
    <property type="entry name" value="DUF3866"/>
</dbReference>
<sequence length="390" mass="42806">MLQEVTSCKGEIGMLRRAEGKVSTIISVREGLQVVCVIMRHSGKEERAVHYTDSSPPLRPGDVVILNVTAEELGLGSGGYHIVLPADAMDSDLPDAERLSDGHIMKLKYTPLQRSVLAVEEENSRFHPLFQKEKTLEGMPVLLGELHSMLPVALCWLRYREQQLNQPNQPVKMARNVAYIMTDGGALPLAWSQHIAQLEAMGWLQSTITYGQAYGGKLEAVNKFSALIAAKHAAKADICLVTMGPGIVGTGTRYGYSGIEVGELVNAVYALGGTPIVIPRLSFADERPRHRGISHHTLTALELAARCPAILPFPQNIAEEYAIIQEQLNRLETHQIRMMPSVSAEQIAESLRPYPLPITSMGRGLWQDPAYFQGVCAAVDCAIQLHNRST</sequence>
<gene>
    <name evidence="1" type="ORF">GON05_15520</name>
</gene>
<keyword evidence="2" id="KW-1185">Reference proteome</keyword>
<dbReference type="Proteomes" id="UP000467637">
    <property type="component" value="Unassembled WGS sequence"/>
</dbReference>
<dbReference type="Pfam" id="PF12982">
    <property type="entry name" value="DUF3866"/>
    <property type="match status" value="1"/>
</dbReference>
<organism evidence="1 2">
    <name type="scientific">Paenibacillus anseongense</name>
    <dbReference type="NCBI Taxonomy" id="2682845"/>
    <lineage>
        <taxon>Bacteria</taxon>
        <taxon>Bacillati</taxon>
        <taxon>Bacillota</taxon>
        <taxon>Bacilli</taxon>
        <taxon>Bacillales</taxon>
        <taxon>Paenibacillaceae</taxon>
        <taxon>Paenibacillus</taxon>
    </lineage>
</organism>
<evidence type="ECO:0000313" key="1">
    <source>
        <dbReference type="EMBL" id="MVQ36029.1"/>
    </source>
</evidence>
<protein>
    <submittedName>
        <fullName evidence="1">DUF3866 family protein</fullName>
    </submittedName>
</protein>
<reference evidence="1 2" key="1">
    <citation type="submission" date="2019-12" db="EMBL/GenBank/DDBJ databases">
        <authorList>
            <person name="Huq M.A."/>
        </authorList>
    </citation>
    <scope>NUCLEOTIDE SEQUENCE [LARGE SCALE GENOMIC DNA]</scope>
    <source>
        <strain evidence="1 2">MAH-34</strain>
    </source>
</reference>